<dbReference type="PANTHER" id="PTHR40618:SF1">
    <property type="entry name" value="B-ZIP TRANSCRIPTION FACTOR (EUROFUNG)"/>
    <property type="match status" value="1"/>
</dbReference>
<organism evidence="2 3">
    <name type="scientific">Patellaria atrata CBS 101060</name>
    <dbReference type="NCBI Taxonomy" id="1346257"/>
    <lineage>
        <taxon>Eukaryota</taxon>
        <taxon>Fungi</taxon>
        <taxon>Dikarya</taxon>
        <taxon>Ascomycota</taxon>
        <taxon>Pezizomycotina</taxon>
        <taxon>Dothideomycetes</taxon>
        <taxon>Dothideomycetes incertae sedis</taxon>
        <taxon>Patellariales</taxon>
        <taxon>Patellariaceae</taxon>
        <taxon>Patellaria</taxon>
    </lineage>
</organism>
<evidence type="ECO:0000256" key="1">
    <source>
        <dbReference type="SAM" id="MobiDB-lite"/>
    </source>
</evidence>
<dbReference type="InterPro" id="IPR046347">
    <property type="entry name" value="bZIP_sf"/>
</dbReference>
<evidence type="ECO:0008006" key="4">
    <source>
        <dbReference type="Google" id="ProtNLM"/>
    </source>
</evidence>
<dbReference type="SUPFAM" id="SSF57959">
    <property type="entry name" value="Leucine zipper domain"/>
    <property type="match status" value="1"/>
</dbReference>
<reference evidence="2" key="1">
    <citation type="journal article" date="2020" name="Stud. Mycol.">
        <title>101 Dothideomycetes genomes: a test case for predicting lifestyles and emergence of pathogens.</title>
        <authorList>
            <person name="Haridas S."/>
            <person name="Albert R."/>
            <person name="Binder M."/>
            <person name="Bloem J."/>
            <person name="Labutti K."/>
            <person name="Salamov A."/>
            <person name="Andreopoulos B."/>
            <person name="Baker S."/>
            <person name="Barry K."/>
            <person name="Bills G."/>
            <person name="Bluhm B."/>
            <person name="Cannon C."/>
            <person name="Castanera R."/>
            <person name="Culley D."/>
            <person name="Daum C."/>
            <person name="Ezra D."/>
            <person name="Gonzalez J."/>
            <person name="Henrissat B."/>
            <person name="Kuo A."/>
            <person name="Liang C."/>
            <person name="Lipzen A."/>
            <person name="Lutzoni F."/>
            <person name="Magnuson J."/>
            <person name="Mondo S."/>
            <person name="Nolan M."/>
            <person name="Ohm R."/>
            <person name="Pangilinan J."/>
            <person name="Park H.-J."/>
            <person name="Ramirez L."/>
            <person name="Alfaro M."/>
            <person name="Sun H."/>
            <person name="Tritt A."/>
            <person name="Yoshinaga Y."/>
            <person name="Zwiers L.-H."/>
            <person name="Turgeon B."/>
            <person name="Goodwin S."/>
            <person name="Spatafora J."/>
            <person name="Crous P."/>
            <person name="Grigoriev I."/>
        </authorList>
    </citation>
    <scope>NUCLEOTIDE SEQUENCE</scope>
    <source>
        <strain evidence="2">CBS 101060</strain>
    </source>
</reference>
<dbReference type="OrthoDB" id="3555317at2759"/>
<proteinExistence type="predicted"/>
<comment type="caution">
    <text evidence="2">The sequence shown here is derived from an EMBL/GenBank/DDBJ whole genome shotgun (WGS) entry which is preliminary data.</text>
</comment>
<dbReference type="GO" id="GO:0003700">
    <property type="term" value="F:DNA-binding transcription factor activity"/>
    <property type="evidence" value="ECO:0007669"/>
    <property type="project" value="InterPro"/>
</dbReference>
<protein>
    <recommendedName>
        <fullName evidence="4">BZIP domain-containing protein</fullName>
    </recommendedName>
</protein>
<keyword evidence="3" id="KW-1185">Reference proteome</keyword>
<accession>A0A9P4VSU7</accession>
<dbReference type="AlphaFoldDB" id="A0A9P4VSU7"/>
<feature type="region of interest" description="Disordered" evidence="1">
    <location>
        <begin position="1"/>
        <end position="38"/>
    </location>
</feature>
<feature type="compositionally biased region" description="Basic and acidic residues" evidence="1">
    <location>
        <begin position="24"/>
        <end position="35"/>
    </location>
</feature>
<dbReference type="Proteomes" id="UP000799429">
    <property type="component" value="Unassembled WGS sequence"/>
</dbReference>
<evidence type="ECO:0000313" key="2">
    <source>
        <dbReference type="EMBL" id="KAF2840237.1"/>
    </source>
</evidence>
<dbReference type="PANTHER" id="PTHR40618">
    <property type="entry name" value="B-ZIP TRANSCRIPTION FACTOR (EUROFUNG)-RELATED"/>
    <property type="match status" value="1"/>
</dbReference>
<name>A0A9P4VSU7_9PEZI</name>
<dbReference type="CDD" id="cd14688">
    <property type="entry name" value="bZIP_YAP"/>
    <property type="match status" value="1"/>
</dbReference>
<dbReference type="Gene3D" id="1.20.5.170">
    <property type="match status" value="1"/>
</dbReference>
<sequence>MQNETPRRSGRFHNKRSIDTVQQTEDKSTNESPTERRRRQLRIAQRQYRARKDTSISTLHVEVGSLRTVIGQLDNTISQFRVRATELGLDQLAPLIAEDLDKTVESVKSLTYFARSSGITRPSAGVFQSLTGAGSNSSTDIETSPTRDVAYTESLPNIYTPSIQLSLNTLYSASEYPLTQTLVTHPSPGDALLPFGCRLYRYSAELAYTLLLRANSMPPALVERVFSLNYLYFEHEQLITRFRNFLDGIDKGIVDLRKGRKEHLTRLAHSSSSTTNQAEPRPSALPCPLKMPPLADEDVDDVLAYLNFDGRFLDPYEVEQYLVAKGVEFGPDPNVAVLRRQRSCFSEDAFLPTGFAIELDSEVLDLDPVQERNPTTDYSGTIPPDGFWEAEKVLYEGLENGSGENMTSFPAFSRLQRARETFEEVNEDTVKVDVNVLLKELSALAVCCVRTPGYRVENVDTALNTAIV</sequence>
<dbReference type="EMBL" id="MU006093">
    <property type="protein sequence ID" value="KAF2840237.1"/>
    <property type="molecule type" value="Genomic_DNA"/>
</dbReference>
<evidence type="ECO:0000313" key="3">
    <source>
        <dbReference type="Proteomes" id="UP000799429"/>
    </source>
</evidence>
<gene>
    <name evidence="2" type="ORF">M501DRAFT_1015306</name>
</gene>